<feature type="region of interest" description="Disordered" evidence="13">
    <location>
        <begin position="1"/>
        <end position="43"/>
    </location>
</feature>
<dbReference type="InterPro" id="IPR010935">
    <property type="entry name" value="SMC_hinge"/>
</dbReference>
<dbReference type="GO" id="GO:0016887">
    <property type="term" value="F:ATP hydrolysis activity"/>
    <property type="evidence" value="ECO:0007669"/>
    <property type="project" value="InterPro"/>
</dbReference>
<dbReference type="Pfam" id="PF06470">
    <property type="entry name" value="SMC_hinge"/>
    <property type="match status" value="1"/>
</dbReference>
<keyword evidence="5" id="KW-0498">Mitosis</keyword>
<evidence type="ECO:0000313" key="15">
    <source>
        <dbReference type="EMBL" id="VDN58443.1"/>
    </source>
</evidence>
<feature type="region of interest" description="Disordered" evidence="13">
    <location>
        <begin position="1381"/>
        <end position="1422"/>
    </location>
</feature>
<evidence type="ECO:0000313" key="17">
    <source>
        <dbReference type="Proteomes" id="UP000274756"/>
    </source>
</evidence>
<dbReference type="InterPro" id="IPR003395">
    <property type="entry name" value="RecF/RecN/SMC_N"/>
</dbReference>
<keyword evidence="4" id="KW-0547">Nucleotide-binding</keyword>
<dbReference type="Proteomes" id="UP000274756">
    <property type="component" value="Unassembled WGS sequence"/>
</dbReference>
<reference evidence="15 17" key="2">
    <citation type="submission" date="2018-11" db="EMBL/GenBank/DDBJ databases">
        <authorList>
            <consortium name="Pathogen Informatics"/>
        </authorList>
    </citation>
    <scope>NUCLEOTIDE SEQUENCE [LARGE SCALE GENOMIC DNA]</scope>
</reference>
<evidence type="ECO:0000256" key="1">
    <source>
        <dbReference type="ARBA" id="ARBA00004123"/>
    </source>
</evidence>
<evidence type="ECO:0000256" key="9">
    <source>
        <dbReference type="ARBA" id="ARBA00023242"/>
    </source>
</evidence>
<accession>A0A158Q4C1</accession>
<feature type="compositionally biased region" description="Polar residues" evidence="13">
    <location>
        <begin position="1403"/>
        <end position="1419"/>
    </location>
</feature>
<keyword evidence="3" id="KW-0132">Cell division</keyword>
<dbReference type="SMART" id="SM00968">
    <property type="entry name" value="SMC_hinge"/>
    <property type="match status" value="1"/>
</dbReference>
<dbReference type="STRING" id="318479.A0A158Q4C1"/>
<keyword evidence="17" id="KW-1185">Reference proteome</keyword>
<evidence type="ECO:0000256" key="7">
    <source>
        <dbReference type="ARBA" id="ARBA00023054"/>
    </source>
</evidence>
<dbReference type="AlphaFoldDB" id="A0A158Q4C1"/>
<feature type="coiled-coil region" evidence="12">
    <location>
        <begin position="779"/>
        <end position="858"/>
    </location>
</feature>
<evidence type="ECO:0000313" key="18">
    <source>
        <dbReference type="WBParaSite" id="DME_0000453301-mRNA-1"/>
    </source>
</evidence>
<keyword evidence="6" id="KW-0067">ATP-binding</keyword>
<dbReference type="GO" id="GO:0005634">
    <property type="term" value="C:nucleus"/>
    <property type="evidence" value="ECO:0007669"/>
    <property type="project" value="UniProtKB-SubCell"/>
</dbReference>
<evidence type="ECO:0000256" key="6">
    <source>
        <dbReference type="ARBA" id="ARBA00022840"/>
    </source>
</evidence>
<dbReference type="PANTHER" id="PTHR18937:SF172">
    <property type="entry name" value="STRUCTURAL MAINTENANCE OF CHROMOSOMES PROTEIN"/>
    <property type="match status" value="1"/>
</dbReference>
<feature type="domain" description="SMC hinge" evidence="14">
    <location>
        <begin position="605"/>
        <end position="721"/>
    </location>
</feature>
<organism evidence="16 18">
    <name type="scientific">Dracunculus medinensis</name>
    <name type="common">Guinea worm</name>
    <dbReference type="NCBI Taxonomy" id="318479"/>
    <lineage>
        <taxon>Eukaryota</taxon>
        <taxon>Metazoa</taxon>
        <taxon>Ecdysozoa</taxon>
        <taxon>Nematoda</taxon>
        <taxon>Chromadorea</taxon>
        <taxon>Rhabditida</taxon>
        <taxon>Spirurina</taxon>
        <taxon>Dracunculoidea</taxon>
        <taxon>Dracunculidae</taxon>
        <taxon>Dracunculus</taxon>
    </lineage>
</organism>
<dbReference type="GO" id="GO:0007076">
    <property type="term" value="P:mitotic chromosome condensation"/>
    <property type="evidence" value="ECO:0007669"/>
    <property type="project" value="TreeGrafter"/>
</dbReference>
<dbReference type="SUPFAM" id="SSF52540">
    <property type="entry name" value="P-loop containing nucleoside triphosphate hydrolases"/>
    <property type="match status" value="1"/>
</dbReference>
<evidence type="ECO:0000256" key="2">
    <source>
        <dbReference type="ARBA" id="ARBA00006005"/>
    </source>
</evidence>
<dbReference type="GO" id="GO:0000796">
    <property type="term" value="C:condensin complex"/>
    <property type="evidence" value="ECO:0007669"/>
    <property type="project" value="TreeGrafter"/>
</dbReference>
<gene>
    <name evidence="15" type="ORF">DME_LOCUS8416</name>
</gene>
<dbReference type="InterPro" id="IPR036277">
    <property type="entry name" value="SMC_hinge_sf"/>
</dbReference>
<dbReference type="GO" id="GO:0005524">
    <property type="term" value="F:ATP binding"/>
    <property type="evidence" value="ECO:0007669"/>
    <property type="project" value="UniProtKB-KW"/>
</dbReference>
<comment type="subcellular location">
    <subcellularLocation>
        <location evidence="1 11">Nucleus</location>
    </subcellularLocation>
</comment>
<keyword evidence="9 11" id="KW-0539">Nucleus</keyword>
<evidence type="ECO:0000313" key="16">
    <source>
        <dbReference type="Proteomes" id="UP000038040"/>
    </source>
</evidence>
<keyword evidence="7 12" id="KW-0175">Coiled coil</keyword>
<evidence type="ECO:0000256" key="5">
    <source>
        <dbReference type="ARBA" id="ARBA00022776"/>
    </source>
</evidence>
<evidence type="ECO:0000256" key="13">
    <source>
        <dbReference type="SAM" id="MobiDB-lite"/>
    </source>
</evidence>
<evidence type="ECO:0000256" key="12">
    <source>
        <dbReference type="SAM" id="Coils"/>
    </source>
</evidence>
<dbReference type="EMBL" id="UYYG01001168">
    <property type="protein sequence ID" value="VDN58443.1"/>
    <property type="molecule type" value="Genomic_DNA"/>
</dbReference>
<feature type="coiled-coil region" evidence="12">
    <location>
        <begin position="935"/>
        <end position="1060"/>
    </location>
</feature>
<dbReference type="PIRSF" id="PIRSF005719">
    <property type="entry name" value="SMC"/>
    <property type="match status" value="1"/>
</dbReference>
<evidence type="ECO:0000256" key="11">
    <source>
        <dbReference type="PIRNR" id="PIRNR005719"/>
    </source>
</evidence>
<comment type="similarity">
    <text evidence="2">Belongs to the SMC family. SMC4 subfamily.</text>
</comment>
<dbReference type="FunFam" id="3.40.50.300:FF:000481">
    <property type="entry name" value="Structural maintenance of chromosomes 4"/>
    <property type="match status" value="1"/>
</dbReference>
<dbReference type="Gene3D" id="3.30.70.1620">
    <property type="match status" value="1"/>
</dbReference>
<reference evidence="18" key="1">
    <citation type="submission" date="2016-04" db="UniProtKB">
        <authorList>
            <consortium name="WormBaseParasite"/>
        </authorList>
    </citation>
    <scope>IDENTIFICATION</scope>
</reference>
<proteinExistence type="inferred from homology"/>
<feature type="compositionally biased region" description="Basic and acidic residues" evidence="13">
    <location>
        <begin position="19"/>
        <end position="33"/>
    </location>
</feature>
<dbReference type="FunFam" id="3.40.50.300:FF:000585">
    <property type="entry name" value="Structural maintenance of chromosomes 4"/>
    <property type="match status" value="1"/>
</dbReference>
<dbReference type="Gene3D" id="1.20.1060.20">
    <property type="match status" value="1"/>
</dbReference>
<keyword evidence="8" id="KW-0226">DNA condensation</keyword>
<feature type="compositionally biased region" description="Basic and acidic residues" evidence="13">
    <location>
        <begin position="1384"/>
        <end position="1399"/>
    </location>
</feature>
<dbReference type="SUPFAM" id="SSF75553">
    <property type="entry name" value="Smc hinge domain"/>
    <property type="match status" value="1"/>
</dbReference>
<dbReference type="InterPro" id="IPR027417">
    <property type="entry name" value="P-loop_NTPase"/>
</dbReference>
<dbReference type="PANTHER" id="PTHR18937">
    <property type="entry name" value="STRUCTURAL MAINTENANCE OF CHROMOSOMES SMC FAMILY MEMBER"/>
    <property type="match status" value="1"/>
</dbReference>
<protein>
    <recommendedName>
        <fullName evidence="11">Structural maintenance of chromosomes protein</fullName>
    </recommendedName>
</protein>
<dbReference type="OrthoDB" id="5575062at2759"/>
<evidence type="ECO:0000256" key="10">
    <source>
        <dbReference type="ARBA" id="ARBA00023306"/>
    </source>
</evidence>
<name>A0A158Q4C1_DRAME</name>
<dbReference type="Proteomes" id="UP000038040">
    <property type="component" value="Unplaced"/>
</dbReference>
<keyword evidence="10" id="KW-0131">Cell cycle</keyword>
<evidence type="ECO:0000256" key="4">
    <source>
        <dbReference type="ARBA" id="ARBA00022741"/>
    </source>
</evidence>
<sequence length="1436" mass="164545">MARIKREGKSASTITKTSKKNDEDEKTHKKDDENLADSSSEEDLRAEIRDNLDDEDLLNMEIPAMPELVMATNGSSERLMIFSIEVENFKSYYGKQVLGPFHHNFSAIIGPNGSGKSNVIDSLLFVFGYRASKIRSKKISVLIHSSAGRENITSCAVAVNFQKIIDLEDGSYQVVPGSQFTVARIAYKDNSSKYMYNGKNMQFKDIARLLRDVGIDLIHNRFLILQGEVEQIALMKPKALNENDDGMLEYLEDIIGSSRLKLPIEKLQRKIELLQEERSGQLNRLKHAEKEKTEAEGPIQHLINEMRIDNGLTLLRNRLMSVQNELNIEQEKKDSITTELERLKTRQQEVLSLQNIRNEEHNRLRSEFETAQKIYERCKSDIDSLKQAQSKKKADLLRLREKQESVKKDISKEIKKIEEYECVPEKSGTKIAEYQAILDDVEEIISQKKALVDEKLGELERDTMDLKHEKKMLEEELGKLSLDEDDAISKLTLAQEEFQLLRSEEAKERKRLVELREAYDNAINSLKTKKSEVSKISEILPKVEEELMKIGNVIDSKRTEENKLIEQVRICRIKFQQKSQKSESYRSQNSMMKRLMAAKSSGHIPGIFGRLGDLGAIDEKYDVAISSTCGALDFVVVDTVETAKQCVDLLRRENLGIASFLALNKQEKLLPYMTKPKHTPENAPRLFDLIHVSDPKILPAFYYALRDTLVADDIVAATRIGMGGKERYRVVTLKGEVVETSGTMTGGGRSEKRYKIYIYLLYSIFKPLYLGRIGRSVLIDTTKDSVNEINDLRKELEDKEKNLCNLREDIQKLDVRITTLETDYERLKRNEHSLVNDIASLEEKIHNIEKLLNEQQKKTDSIVASGQAAIETAQSNVAKLEKGELTSFKYFRDKAVEAADQVRECVARISKEIQEVYDRIVGPYQKELESAETKKENASKGITKEQSALNNAQRNINKAKSRRNDLEADLIEIENSLKDIQESIESYLTNLEQLEKIKVQQKVQMDTNEQCMKEAIGKNNELDIEEMDLQKNIADLSRSLVEQEKIIQNLLVKVENTESKFFHNFLFFFQISSLHLKYVKCLDRLPENLRTVDDCYDASLKEALLLEQQYFNDIKEKRYIVDSDDELVVRVDNLPIFTQGEVDLFDVQEIKFNLANLEKQKHAKIININDLQEYVKKLSRYDRELEALSAISQKRDKHRQFCEKLRKQRMNEFMDGFTRIGVALKELYQMITLGGDASLDLVDSLDPFSEGVSFGVRPPKKSWKQITNLSGGEKTLSSLALVFALHHYRPTPLYIMDEIDAALDFRNVSIIGHYVKDRTKNAQFIIISLRNNMFELGDRLIGIFKTYDCTKTVTIDPALVHKKVKMFGMMCLAKTRLQDVTPEGEEKGNNGNKKKDSKSSDGYQDSKNSFATGGEQNSDGSKEIEGIMRCVKRIKL</sequence>
<dbReference type="Gene3D" id="3.40.50.300">
    <property type="entry name" value="P-loop containing nucleotide triphosphate hydrolases"/>
    <property type="match status" value="2"/>
</dbReference>
<feature type="coiled-coil region" evidence="12">
    <location>
        <begin position="264"/>
        <end position="346"/>
    </location>
</feature>
<dbReference type="GO" id="GO:0051301">
    <property type="term" value="P:cell division"/>
    <property type="evidence" value="ECO:0007669"/>
    <property type="project" value="UniProtKB-KW"/>
</dbReference>
<dbReference type="Gene3D" id="1.10.287.1490">
    <property type="match status" value="1"/>
</dbReference>
<evidence type="ECO:0000256" key="8">
    <source>
        <dbReference type="ARBA" id="ARBA00023067"/>
    </source>
</evidence>
<dbReference type="WBParaSite" id="DME_0000453301-mRNA-1">
    <property type="protein sequence ID" value="DME_0000453301-mRNA-1"/>
    <property type="gene ID" value="DME_0000453301"/>
</dbReference>
<dbReference type="Pfam" id="PF02463">
    <property type="entry name" value="SMC_N"/>
    <property type="match status" value="1"/>
</dbReference>
<dbReference type="InterPro" id="IPR024704">
    <property type="entry name" value="SMC"/>
</dbReference>
<evidence type="ECO:0000259" key="14">
    <source>
        <dbReference type="SMART" id="SM00968"/>
    </source>
</evidence>
<dbReference type="FunFam" id="1.20.1060.20:FF:000003">
    <property type="entry name" value="Structural maintenance of chromosomes 4"/>
    <property type="match status" value="1"/>
</dbReference>
<evidence type="ECO:0000256" key="3">
    <source>
        <dbReference type="ARBA" id="ARBA00022618"/>
    </source>
</evidence>